<evidence type="ECO:0000259" key="15">
    <source>
        <dbReference type="Pfam" id="PF18085"/>
    </source>
</evidence>
<comment type="catalytic activity">
    <reaction evidence="14">
        <text>D-maltose + ATP = alpha-maltose 1-phosphate + ADP + H(+)</text>
        <dbReference type="Rhea" id="RHEA:31915"/>
        <dbReference type="ChEBI" id="CHEBI:15378"/>
        <dbReference type="ChEBI" id="CHEBI:17306"/>
        <dbReference type="ChEBI" id="CHEBI:30616"/>
        <dbReference type="ChEBI" id="CHEBI:63576"/>
        <dbReference type="ChEBI" id="CHEBI:456216"/>
        <dbReference type="EC" id="2.7.1.175"/>
    </reaction>
</comment>
<comment type="subunit">
    <text evidence="3">Monomer.</text>
</comment>
<evidence type="ECO:0000256" key="14">
    <source>
        <dbReference type="ARBA" id="ARBA00049067"/>
    </source>
</evidence>
<evidence type="ECO:0000313" key="16">
    <source>
        <dbReference type="EMBL" id="TCJ31085.1"/>
    </source>
</evidence>
<dbReference type="Proteomes" id="UP000295453">
    <property type="component" value="Unassembled WGS sequence"/>
</dbReference>
<evidence type="ECO:0000256" key="7">
    <source>
        <dbReference type="ARBA" id="ARBA00022679"/>
    </source>
</evidence>
<name>A0A4R1CKV7_9ACTN</name>
<dbReference type="GO" id="GO:0016301">
    <property type="term" value="F:kinase activity"/>
    <property type="evidence" value="ECO:0007669"/>
    <property type="project" value="UniProtKB-KW"/>
</dbReference>
<dbReference type="UniPathway" id="UPA00164"/>
<comment type="caution">
    <text evidence="16">The sequence shown here is derived from an EMBL/GenBank/DDBJ whole genome shotgun (WGS) entry which is preliminary data.</text>
</comment>
<evidence type="ECO:0000256" key="6">
    <source>
        <dbReference type="ARBA" id="ARBA00022600"/>
    </source>
</evidence>
<protein>
    <recommendedName>
        <fullName evidence="5">Maltokinase</fullName>
        <ecNumber evidence="4">2.7.1.175</ecNumber>
    </recommendedName>
    <alternativeName>
        <fullName evidence="13">Maltose-1-phosphate synthase</fullName>
    </alternativeName>
</protein>
<dbReference type="OrthoDB" id="3787729at2"/>
<dbReference type="Gene3D" id="3.90.1200.10">
    <property type="match status" value="1"/>
</dbReference>
<evidence type="ECO:0000256" key="1">
    <source>
        <dbReference type="ARBA" id="ARBA00004964"/>
    </source>
</evidence>
<evidence type="ECO:0000256" key="4">
    <source>
        <dbReference type="ARBA" id="ARBA00011962"/>
    </source>
</evidence>
<evidence type="ECO:0000256" key="11">
    <source>
        <dbReference type="ARBA" id="ARBA00023056"/>
    </source>
</evidence>
<dbReference type="EMBL" id="SJZJ01000001">
    <property type="protein sequence ID" value="TCJ31085.1"/>
    <property type="molecule type" value="Genomic_DNA"/>
</dbReference>
<dbReference type="AlphaFoldDB" id="A0A4R1CKV7"/>
<comment type="pathway">
    <text evidence="1">Glycan biosynthesis; glycogen biosynthesis.</text>
</comment>
<dbReference type="GO" id="GO:0005978">
    <property type="term" value="P:glycogen biosynthetic process"/>
    <property type="evidence" value="ECO:0007669"/>
    <property type="project" value="UniProtKB-UniPathway"/>
</dbReference>
<keyword evidence="10" id="KW-0067">ATP-binding</keyword>
<dbReference type="SUPFAM" id="SSF56112">
    <property type="entry name" value="Protein kinase-like (PK-like)"/>
    <property type="match status" value="1"/>
</dbReference>
<evidence type="ECO:0000256" key="12">
    <source>
        <dbReference type="ARBA" id="ARBA00023277"/>
    </source>
</evidence>
<dbReference type="GO" id="GO:0005524">
    <property type="term" value="F:ATP binding"/>
    <property type="evidence" value="ECO:0007669"/>
    <property type="project" value="UniProtKB-KW"/>
</dbReference>
<proteinExistence type="inferred from homology"/>
<evidence type="ECO:0000256" key="2">
    <source>
        <dbReference type="ARBA" id="ARBA00006219"/>
    </source>
</evidence>
<evidence type="ECO:0000256" key="9">
    <source>
        <dbReference type="ARBA" id="ARBA00022777"/>
    </source>
</evidence>
<evidence type="ECO:0000256" key="5">
    <source>
        <dbReference type="ARBA" id="ARBA00013882"/>
    </source>
</evidence>
<evidence type="ECO:0000256" key="3">
    <source>
        <dbReference type="ARBA" id="ARBA00011245"/>
    </source>
</evidence>
<dbReference type="InterPro" id="IPR011009">
    <property type="entry name" value="Kinase-like_dom_sf"/>
</dbReference>
<keyword evidence="17" id="KW-1185">Reference proteome</keyword>
<evidence type="ECO:0000256" key="8">
    <source>
        <dbReference type="ARBA" id="ARBA00022741"/>
    </source>
</evidence>
<dbReference type="Pfam" id="PF18085">
    <property type="entry name" value="Mak_N_cap"/>
    <property type="match status" value="1"/>
</dbReference>
<keyword evidence="12" id="KW-0119">Carbohydrate metabolism</keyword>
<accession>A0A4R1CKV7</accession>
<keyword evidence="6" id="KW-0321">Glycogen metabolism</keyword>
<evidence type="ECO:0000256" key="13">
    <source>
        <dbReference type="ARBA" id="ARBA00031251"/>
    </source>
</evidence>
<keyword evidence="7" id="KW-0808">Transferase</keyword>
<evidence type="ECO:0000313" key="17">
    <source>
        <dbReference type="Proteomes" id="UP000295453"/>
    </source>
</evidence>
<reference evidence="16 17" key="1">
    <citation type="submission" date="2019-03" db="EMBL/GenBank/DDBJ databases">
        <authorList>
            <person name="Kim M.K.M."/>
        </authorList>
    </citation>
    <scope>NUCLEOTIDE SEQUENCE [LARGE SCALE GENOMIC DNA]</scope>
    <source>
        <strain evidence="16 17">18JY15-6</strain>
    </source>
</reference>
<dbReference type="EC" id="2.7.1.175" evidence="4"/>
<comment type="similarity">
    <text evidence="2">Belongs to the aminoglycoside phosphotransferase family.</text>
</comment>
<dbReference type="InterPro" id="IPR040999">
    <property type="entry name" value="Mak_N_cap"/>
</dbReference>
<keyword evidence="9" id="KW-0418">Kinase</keyword>
<feature type="domain" description="Maltokinase N-terminal cap" evidence="15">
    <location>
        <begin position="12"/>
        <end position="95"/>
    </location>
</feature>
<gene>
    <name evidence="16" type="ORF">EPD65_00480</name>
</gene>
<keyword evidence="11" id="KW-0320">Glycogen biosynthesis</keyword>
<keyword evidence="8" id="KW-0547">Nucleotide-binding</keyword>
<evidence type="ECO:0000256" key="10">
    <source>
        <dbReference type="ARBA" id="ARBA00022840"/>
    </source>
</evidence>
<dbReference type="RefSeq" id="WP_131580852.1">
    <property type="nucleotide sequence ID" value="NZ_SJZJ01000001.1"/>
</dbReference>
<organism evidence="16 17">
    <name type="scientific">Nocardioides jejuensis</name>
    <dbReference type="NCBI Taxonomy" id="2502782"/>
    <lineage>
        <taxon>Bacteria</taxon>
        <taxon>Bacillati</taxon>
        <taxon>Actinomycetota</taxon>
        <taxon>Actinomycetes</taxon>
        <taxon>Propionibacteriales</taxon>
        <taxon>Nocardioidaceae</taxon>
        <taxon>Nocardioides</taxon>
    </lineage>
</organism>
<sequence>MITPVPIDIERYLATARWFAGKGRAFRVSSTRVAVVPGQGPPALVVLAEVDYPDAGDDSELYQLPVSLHREPQDGLEHAWLGQWDDVHAYDAVHDRAAMSAWLEAFVSPGSTGPLHFERSDRTQLDTSQRPALMTADQSNSSVAFGEDTLLKVFRKVTQGGNPDIEIHDLLTRAGSSHVAALHGWVDWRTNDGEVIQLAMLQQFLRTASDGWTLATGSVRSLFAEADLHAHEVGGDFASEAARLGEALAETHATLAAEFPTELLSDAGAQHLADVMLGRLDAAVEAVPALAAYADRLRPLMAAVGDAAGVQAQRIHGDLHLGQTLRTVKGWKLVDFEGEPARPLAERRLPEPVWRDVAGMLRSFDYVSAVVQRELDGDSQTREQRAYRGAEWVEHNRRAFLTAYAGGELSPEQRLLLDAFEADKAVYECAYEIRNRPDWADIPLAAVARLCSQEGHPEGE</sequence>